<keyword evidence="4" id="KW-1185">Reference proteome</keyword>
<evidence type="ECO:0000313" key="4">
    <source>
        <dbReference type="Proteomes" id="UP000243542"/>
    </source>
</evidence>
<organism evidence="3 4">
    <name type="scientific">Amycolatopsis sulphurea</name>
    <dbReference type="NCBI Taxonomy" id="76022"/>
    <lineage>
        <taxon>Bacteria</taxon>
        <taxon>Bacillati</taxon>
        <taxon>Actinomycetota</taxon>
        <taxon>Actinomycetes</taxon>
        <taxon>Pseudonocardiales</taxon>
        <taxon>Pseudonocardiaceae</taxon>
        <taxon>Amycolatopsis</taxon>
    </lineage>
</organism>
<dbReference type="Proteomes" id="UP000243542">
    <property type="component" value="Unassembled WGS sequence"/>
</dbReference>
<keyword evidence="2" id="KW-0812">Transmembrane</keyword>
<gene>
    <name evidence="3" type="ORF">ATK36_2645</name>
</gene>
<evidence type="ECO:0000313" key="3">
    <source>
        <dbReference type="EMBL" id="PFG47598.1"/>
    </source>
</evidence>
<feature type="compositionally biased region" description="Polar residues" evidence="1">
    <location>
        <begin position="34"/>
        <end position="50"/>
    </location>
</feature>
<dbReference type="AlphaFoldDB" id="A0A2A9F8U8"/>
<keyword evidence="2" id="KW-0472">Membrane</keyword>
<dbReference type="EMBL" id="PDJK01000002">
    <property type="protein sequence ID" value="PFG47598.1"/>
    <property type="molecule type" value="Genomic_DNA"/>
</dbReference>
<feature type="compositionally biased region" description="Low complexity" evidence="1">
    <location>
        <begin position="18"/>
        <end position="29"/>
    </location>
</feature>
<sequence>MRPSDQQPQGWQPQHTPGQYGAEQYGAGQPNPGQPQWTGGRTPQPSNVDNATPGDGFRPGHYGGFGAFERPAKRRPWYRKPVVMAGISVVAVMAGLGAAWGLGAFDGDTLAKNPLQDGVSQVLEESYQSDQK</sequence>
<accession>A0A2A9F8U8</accession>
<protein>
    <submittedName>
        <fullName evidence="3">Uncharacterized protein</fullName>
    </submittedName>
</protein>
<keyword evidence="2" id="KW-1133">Transmembrane helix</keyword>
<proteinExistence type="predicted"/>
<feature type="transmembrane region" description="Helical" evidence="2">
    <location>
        <begin position="82"/>
        <end position="105"/>
    </location>
</feature>
<evidence type="ECO:0000256" key="1">
    <source>
        <dbReference type="SAM" id="MobiDB-lite"/>
    </source>
</evidence>
<reference evidence="3 4" key="1">
    <citation type="submission" date="2017-10" db="EMBL/GenBank/DDBJ databases">
        <title>Sequencing the genomes of 1000 actinobacteria strains.</title>
        <authorList>
            <person name="Klenk H.-P."/>
        </authorList>
    </citation>
    <scope>NUCLEOTIDE SEQUENCE [LARGE SCALE GENOMIC DNA]</scope>
    <source>
        <strain evidence="3 4">DSM 46092</strain>
    </source>
</reference>
<feature type="compositionally biased region" description="Polar residues" evidence="1">
    <location>
        <begin position="1"/>
        <end position="17"/>
    </location>
</feature>
<evidence type="ECO:0000256" key="2">
    <source>
        <dbReference type="SAM" id="Phobius"/>
    </source>
</evidence>
<name>A0A2A9F8U8_9PSEU</name>
<comment type="caution">
    <text evidence="3">The sequence shown here is derived from an EMBL/GenBank/DDBJ whole genome shotgun (WGS) entry which is preliminary data.</text>
</comment>
<feature type="region of interest" description="Disordered" evidence="1">
    <location>
        <begin position="1"/>
        <end position="69"/>
    </location>
</feature>